<accession>A0A172WRE0</accession>
<organism evidence="1 2">
    <name type="scientific">Stutzerimonas stutzeri</name>
    <name type="common">Pseudomonas stutzeri</name>
    <dbReference type="NCBI Taxonomy" id="316"/>
    <lineage>
        <taxon>Bacteria</taxon>
        <taxon>Pseudomonadati</taxon>
        <taxon>Pseudomonadota</taxon>
        <taxon>Gammaproteobacteria</taxon>
        <taxon>Pseudomonadales</taxon>
        <taxon>Pseudomonadaceae</taxon>
        <taxon>Stutzerimonas</taxon>
    </lineage>
</organism>
<dbReference type="AlphaFoldDB" id="A0A172WRE0"/>
<dbReference type="OrthoDB" id="6900196at2"/>
<gene>
    <name evidence="1" type="ORF">PS273GM_13150</name>
</gene>
<dbReference type="RefSeq" id="WP_064481595.1">
    <property type="nucleotide sequence ID" value="NZ_CP015641.1"/>
</dbReference>
<dbReference type="Gene3D" id="1.20.1270.70">
    <property type="entry name" value="Designed single chain three-helix bundle"/>
    <property type="match status" value="1"/>
</dbReference>
<name>A0A172WRE0_STUST</name>
<proteinExistence type="predicted"/>
<evidence type="ECO:0000313" key="1">
    <source>
        <dbReference type="EMBL" id="ANF26022.1"/>
    </source>
</evidence>
<sequence>MTDSHEGRTVHERVGALEQEAAVTRHRLDRFDRDHAQSPNRLTKLEQQFEHMTRQLTAIGESQDEVAGKVDTLSTKLTYGIGAGVVLVAVFDKLWPFVAKGFGS</sequence>
<evidence type="ECO:0000313" key="2">
    <source>
        <dbReference type="Proteomes" id="UP000077787"/>
    </source>
</evidence>
<protein>
    <recommendedName>
        <fullName evidence="3">DUF1515 domain-containing protein</fullName>
    </recommendedName>
</protein>
<evidence type="ECO:0008006" key="3">
    <source>
        <dbReference type="Google" id="ProtNLM"/>
    </source>
</evidence>
<dbReference type="EMBL" id="CP015641">
    <property type="protein sequence ID" value="ANF26022.1"/>
    <property type="molecule type" value="Genomic_DNA"/>
</dbReference>
<dbReference type="Proteomes" id="UP000077787">
    <property type="component" value="Chromosome"/>
</dbReference>
<reference evidence="1 2" key="1">
    <citation type="submission" date="2016-05" db="EMBL/GenBank/DDBJ databases">
        <title>Genome sequence of Pseudomonas stutzeri 273 and identification of the exopolysaccharide biosynthesis locus.</title>
        <authorList>
            <person name="Wu S."/>
            <person name="Sun C."/>
        </authorList>
    </citation>
    <scope>NUCLEOTIDE SEQUENCE [LARGE SCALE GENOMIC DNA]</scope>
    <source>
        <strain evidence="1 2">273</strain>
    </source>
</reference>